<feature type="transmembrane region" description="Helical" evidence="10">
    <location>
        <begin position="100"/>
        <end position="122"/>
    </location>
</feature>
<dbReference type="eggNOG" id="COG1696">
    <property type="taxonomic scope" value="Bacteria"/>
</dbReference>
<dbReference type="InterPro" id="IPR024194">
    <property type="entry name" value="Ac/AlaTfrase_AlgI/DltB"/>
</dbReference>
<sequence>MNLFSPEFILFFLTLFFGYWLISPWPRLQNLLLLCSSYIFVCQASPLFASILLVWSLVIHGIALSANRGLPGKGAIALTWLLVVAMFVIFKYYGAIREALILPVDLPVLNILMPLGLSFYLFNSVSYVVSVAKKQIEPPALLDALLYMSFFPTLVAGPINRATQLLPQLANALPRSLREKKRAFLLITLAIIKIFFLSAVLDENYVSSVFSAPQDYDSTTNLIAVYAWAWHIYFNFSGYTHLVTAISLLLGIQIARNFDHPYVASNPENFWKRWHISLSEFIKDYIYIPLGGNRCGWLRAQFNLFAAMTLSGIWHGAGYNFIVWGMLHGLGLIVYKGIKKLSPFKTSTLFSRTVGRIITFHFICFTWVFFRAADWNTAWVIITHISHITDWTLNLPFILFNAVLIFYPALIALRTRLATACRDLEWYWMPVPVGVTLAVAFFFAPAGIPGVIYAAF</sequence>
<keyword evidence="9" id="KW-0997">Cell inner membrane</keyword>
<dbReference type="EC" id="2.3.1.-" evidence="9"/>
<keyword evidence="6 9" id="KW-0016">Alginate biosynthesis</keyword>
<dbReference type="PANTHER" id="PTHR13285:SF18">
    <property type="entry name" value="PROTEIN-CYSTEINE N-PALMITOYLTRANSFERASE RASP"/>
    <property type="match status" value="1"/>
</dbReference>
<evidence type="ECO:0000256" key="4">
    <source>
        <dbReference type="ARBA" id="ARBA00022475"/>
    </source>
</evidence>
<dbReference type="AlphaFoldDB" id="H5V797"/>
<dbReference type="InterPro" id="IPR028362">
    <property type="entry name" value="AlgI"/>
</dbReference>
<keyword evidence="4 9" id="KW-1003">Cell membrane</keyword>
<feature type="transmembrane region" description="Helical" evidence="10">
    <location>
        <begin position="183"/>
        <end position="201"/>
    </location>
</feature>
<keyword evidence="9 11" id="KW-0808">Transferase</keyword>
<comment type="similarity">
    <text evidence="3 9">Belongs to the membrane-bound acyltransferase family.</text>
</comment>
<dbReference type="GO" id="GO:0016746">
    <property type="term" value="F:acyltransferase activity"/>
    <property type="evidence" value="ECO:0007669"/>
    <property type="project" value="UniProtKB-KW"/>
</dbReference>
<dbReference type="UniPathway" id="UPA00286"/>
<evidence type="ECO:0000256" key="3">
    <source>
        <dbReference type="ARBA" id="ARBA00010323"/>
    </source>
</evidence>
<protein>
    <recommendedName>
        <fullName evidence="9">Probable alginate O-acetylase</fullName>
        <ecNumber evidence="9">2.3.1.-</ecNumber>
    </recommendedName>
</protein>
<evidence type="ECO:0000256" key="2">
    <source>
        <dbReference type="ARBA" id="ARBA00005182"/>
    </source>
</evidence>
<evidence type="ECO:0000256" key="8">
    <source>
        <dbReference type="ARBA" id="ARBA00023136"/>
    </source>
</evidence>
<dbReference type="PIRSF" id="PIRSF500217">
    <property type="entry name" value="AlgI"/>
    <property type="match status" value="1"/>
</dbReference>
<evidence type="ECO:0000313" key="12">
    <source>
        <dbReference type="Proteomes" id="UP000010297"/>
    </source>
</evidence>
<feature type="transmembrane region" description="Helical" evidence="10">
    <location>
        <begin position="75"/>
        <end position="93"/>
    </location>
</feature>
<dbReference type="GO" id="GO:0042121">
    <property type="term" value="P:alginic acid biosynthetic process"/>
    <property type="evidence" value="ECO:0007669"/>
    <property type="project" value="UniProtKB-UniRule"/>
</dbReference>
<keyword evidence="5 9" id="KW-0812">Transmembrane</keyword>
<feature type="transmembrane region" description="Helical" evidence="10">
    <location>
        <begin position="393"/>
        <end position="413"/>
    </location>
</feature>
<evidence type="ECO:0000256" key="1">
    <source>
        <dbReference type="ARBA" id="ARBA00004651"/>
    </source>
</evidence>
<dbReference type="Pfam" id="PF03062">
    <property type="entry name" value="MBOAT"/>
    <property type="match status" value="1"/>
</dbReference>
<feature type="transmembrane region" description="Helical" evidence="10">
    <location>
        <begin position="313"/>
        <end position="334"/>
    </location>
</feature>
<organism evidence="11 12">
    <name type="scientific">Atlantibacter hermannii NBRC 105704</name>
    <dbReference type="NCBI Taxonomy" id="1115512"/>
    <lineage>
        <taxon>Bacteria</taxon>
        <taxon>Pseudomonadati</taxon>
        <taxon>Pseudomonadota</taxon>
        <taxon>Gammaproteobacteria</taxon>
        <taxon>Enterobacterales</taxon>
        <taxon>Enterobacteriaceae</taxon>
        <taxon>Atlantibacter</taxon>
    </lineage>
</organism>
<dbReference type="Proteomes" id="UP000010297">
    <property type="component" value="Unassembled WGS sequence"/>
</dbReference>
<gene>
    <name evidence="11" type="ORF">EH105704_22_00140</name>
</gene>
<evidence type="ECO:0000256" key="6">
    <source>
        <dbReference type="ARBA" id="ARBA00022841"/>
    </source>
</evidence>
<dbReference type="PIRSF" id="PIRSF016636">
    <property type="entry name" value="AlgI_DltB"/>
    <property type="match status" value="1"/>
</dbReference>
<feature type="transmembrane region" description="Helical" evidence="10">
    <location>
        <begin position="354"/>
        <end position="373"/>
    </location>
</feature>
<keyword evidence="8 9" id="KW-0472">Membrane</keyword>
<accession>H5V797</accession>
<feature type="transmembrane region" description="Helical" evidence="10">
    <location>
        <begin position="142"/>
        <end position="162"/>
    </location>
</feature>
<proteinExistence type="inferred from homology"/>
<evidence type="ECO:0000256" key="9">
    <source>
        <dbReference type="PIRNR" id="PIRNR016636"/>
    </source>
</evidence>
<comment type="caution">
    <text evidence="11">The sequence shown here is derived from an EMBL/GenBank/DDBJ whole genome shotgun (WGS) entry which is preliminary data.</text>
</comment>
<evidence type="ECO:0000256" key="10">
    <source>
        <dbReference type="SAM" id="Phobius"/>
    </source>
</evidence>
<dbReference type="GO" id="GO:0005886">
    <property type="term" value="C:plasma membrane"/>
    <property type="evidence" value="ECO:0007669"/>
    <property type="project" value="UniProtKB-SubCell"/>
</dbReference>
<evidence type="ECO:0000256" key="7">
    <source>
        <dbReference type="ARBA" id="ARBA00022989"/>
    </source>
</evidence>
<evidence type="ECO:0000256" key="5">
    <source>
        <dbReference type="ARBA" id="ARBA00022692"/>
    </source>
</evidence>
<reference evidence="11 12" key="1">
    <citation type="submission" date="2012-02" db="EMBL/GenBank/DDBJ databases">
        <title>Whole genome shotgun sequence of Escherichia hermannii NBRC 105704.</title>
        <authorList>
            <person name="Yoshida I."/>
            <person name="Hosoyama A."/>
            <person name="Tsuchikane K."/>
            <person name="Katsumata H."/>
            <person name="Yamazaki S."/>
            <person name="Fujita N."/>
        </authorList>
    </citation>
    <scope>NUCLEOTIDE SEQUENCE [LARGE SCALE GENOMIC DNA]</scope>
    <source>
        <strain evidence="11 12">NBRC 105704</strain>
    </source>
</reference>
<keyword evidence="9" id="KW-0012">Acyltransferase</keyword>
<dbReference type="EMBL" id="BAFF01000022">
    <property type="protein sequence ID" value="GAB53855.1"/>
    <property type="molecule type" value="Genomic_DNA"/>
</dbReference>
<dbReference type="PANTHER" id="PTHR13285">
    <property type="entry name" value="ACYLTRANSFERASE"/>
    <property type="match status" value="1"/>
</dbReference>
<comment type="subcellular location">
    <subcellularLocation>
        <location evidence="9">Cell inner membrane</location>
    </subcellularLocation>
    <subcellularLocation>
        <location evidence="1">Cell membrane</location>
        <topology evidence="1">Multi-pass membrane protein</topology>
    </subcellularLocation>
</comment>
<keyword evidence="12" id="KW-1185">Reference proteome</keyword>
<name>H5V797_ATLHE</name>
<dbReference type="InterPro" id="IPR004299">
    <property type="entry name" value="MBOAT_fam"/>
</dbReference>
<evidence type="ECO:0000313" key="11">
    <source>
        <dbReference type="EMBL" id="GAB53855.1"/>
    </source>
</evidence>
<dbReference type="InterPro" id="IPR051085">
    <property type="entry name" value="MB_O-acyltransferase"/>
</dbReference>
<feature type="transmembrane region" description="Helical" evidence="10">
    <location>
        <begin position="433"/>
        <end position="455"/>
    </location>
</feature>
<comment type="pathway">
    <text evidence="2 9">Glycan biosynthesis; alginate biosynthesis.</text>
</comment>
<feature type="transmembrane region" description="Helical" evidence="10">
    <location>
        <begin position="31"/>
        <end position="55"/>
    </location>
</feature>
<feature type="transmembrane region" description="Helical" evidence="10">
    <location>
        <begin position="6"/>
        <end position="22"/>
    </location>
</feature>
<keyword evidence="7 10" id="KW-1133">Transmembrane helix</keyword>